<proteinExistence type="predicted"/>
<dbReference type="EMBL" id="BGPR01008349">
    <property type="protein sequence ID" value="GBN33208.1"/>
    <property type="molecule type" value="Genomic_DNA"/>
</dbReference>
<dbReference type="Proteomes" id="UP000499080">
    <property type="component" value="Unassembled WGS sequence"/>
</dbReference>
<name>A0A4Y2N1D5_ARAVE</name>
<gene>
    <name evidence="1" type="ORF">AVEN_104409_1</name>
</gene>
<organism evidence="1 2">
    <name type="scientific">Araneus ventricosus</name>
    <name type="common">Orbweaver spider</name>
    <name type="synonym">Epeira ventricosa</name>
    <dbReference type="NCBI Taxonomy" id="182803"/>
    <lineage>
        <taxon>Eukaryota</taxon>
        <taxon>Metazoa</taxon>
        <taxon>Ecdysozoa</taxon>
        <taxon>Arthropoda</taxon>
        <taxon>Chelicerata</taxon>
        <taxon>Arachnida</taxon>
        <taxon>Araneae</taxon>
        <taxon>Araneomorphae</taxon>
        <taxon>Entelegynae</taxon>
        <taxon>Araneoidea</taxon>
        <taxon>Araneidae</taxon>
        <taxon>Araneus</taxon>
    </lineage>
</organism>
<evidence type="ECO:0000313" key="1">
    <source>
        <dbReference type="EMBL" id="GBN33208.1"/>
    </source>
</evidence>
<dbReference type="OrthoDB" id="10357862at2759"/>
<dbReference type="AlphaFoldDB" id="A0A4Y2N1D5"/>
<comment type="caution">
    <text evidence="1">The sequence shown here is derived from an EMBL/GenBank/DDBJ whole genome shotgun (WGS) entry which is preliminary data.</text>
</comment>
<protein>
    <submittedName>
        <fullName evidence="1">Uncharacterized protein</fullName>
    </submittedName>
</protein>
<accession>A0A4Y2N1D5</accession>
<sequence length="129" mass="13782">MGNPDTTGDSPRTGTGIVLYQIQHSLLVVWCSYSSLTFLCVHDEESAVGQSLVQACKEGVAGNLPPGVAMGVQLLCGSSIAISDPVYQTHISELSVRRTFHPTTTLSAGEMKLQSKRDNKNRVCACTVI</sequence>
<keyword evidence="2" id="KW-1185">Reference proteome</keyword>
<evidence type="ECO:0000313" key="2">
    <source>
        <dbReference type="Proteomes" id="UP000499080"/>
    </source>
</evidence>
<reference evidence="1 2" key="1">
    <citation type="journal article" date="2019" name="Sci. Rep.">
        <title>Orb-weaving spider Araneus ventricosus genome elucidates the spidroin gene catalogue.</title>
        <authorList>
            <person name="Kono N."/>
            <person name="Nakamura H."/>
            <person name="Ohtoshi R."/>
            <person name="Moran D.A.P."/>
            <person name="Shinohara A."/>
            <person name="Yoshida Y."/>
            <person name="Fujiwara M."/>
            <person name="Mori M."/>
            <person name="Tomita M."/>
            <person name="Arakawa K."/>
        </authorList>
    </citation>
    <scope>NUCLEOTIDE SEQUENCE [LARGE SCALE GENOMIC DNA]</scope>
</reference>